<proteinExistence type="inferred from homology"/>
<comment type="caution">
    <text evidence="8">The sequence shown here is derived from an EMBL/GenBank/DDBJ whole genome shotgun (WGS) entry which is preliminary data.</text>
</comment>
<protein>
    <submittedName>
        <fullName evidence="8">Cytochrome P450</fullName>
    </submittedName>
</protein>
<keyword evidence="9" id="KW-1185">Reference proteome</keyword>
<dbReference type="Proteomes" id="UP001500274">
    <property type="component" value="Unassembled WGS sequence"/>
</dbReference>
<gene>
    <name evidence="8" type="ORF">GCM10009862_28270</name>
</gene>
<evidence type="ECO:0000256" key="6">
    <source>
        <dbReference type="ARBA" id="ARBA00023004"/>
    </source>
</evidence>
<keyword evidence="7" id="KW-0503">Monooxygenase</keyword>
<dbReference type="InterPro" id="IPR036396">
    <property type="entry name" value="Cyt_P450_sf"/>
</dbReference>
<evidence type="ECO:0000256" key="7">
    <source>
        <dbReference type="ARBA" id="ARBA00023033"/>
    </source>
</evidence>
<accession>A0ABN3PLN7</accession>
<evidence type="ECO:0000256" key="4">
    <source>
        <dbReference type="ARBA" id="ARBA00022723"/>
    </source>
</evidence>
<dbReference type="CDD" id="cd11067">
    <property type="entry name" value="CYP152"/>
    <property type="match status" value="1"/>
</dbReference>
<organism evidence="8 9">
    <name type="scientific">Microbacterium binotii</name>
    <dbReference type="NCBI Taxonomy" id="462710"/>
    <lineage>
        <taxon>Bacteria</taxon>
        <taxon>Bacillati</taxon>
        <taxon>Actinomycetota</taxon>
        <taxon>Actinomycetes</taxon>
        <taxon>Micrococcales</taxon>
        <taxon>Microbacteriaceae</taxon>
        <taxon>Microbacterium</taxon>
    </lineage>
</organism>
<evidence type="ECO:0000256" key="5">
    <source>
        <dbReference type="ARBA" id="ARBA00023002"/>
    </source>
</evidence>
<evidence type="ECO:0000313" key="9">
    <source>
        <dbReference type="Proteomes" id="UP001500274"/>
    </source>
</evidence>
<name>A0ABN3PLN7_9MICO</name>
<keyword evidence="3" id="KW-0349">Heme</keyword>
<evidence type="ECO:0000256" key="2">
    <source>
        <dbReference type="ARBA" id="ARBA00010617"/>
    </source>
</evidence>
<dbReference type="EMBL" id="BAAARI010000035">
    <property type="protein sequence ID" value="GAA2588139.1"/>
    <property type="molecule type" value="Genomic_DNA"/>
</dbReference>
<keyword evidence="5" id="KW-0560">Oxidoreductase</keyword>
<reference evidence="8 9" key="1">
    <citation type="journal article" date="2019" name="Int. J. Syst. Evol. Microbiol.">
        <title>The Global Catalogue of Microorganisms (GCM) 10K type strain sequencing project: providing services to taxonomists for standard genome sequencing and annotation.</title>
        <authorList>
            <consortium name="The Broad Institute Genomics Platform"/>
            <consortium name="The Broad Institute Genome Sequencing Center for Infectious Disease"/>
            <person name="Wu L."/>
            <person name="Ma J."/>
        </authorList>
    </citation>
    <scope>NUCLEOTIDE SEQUENCE [LARGE SCALE GENOMIC DNA]</scope>
    <source>
        <strain evidence="8 9">JCM 16365</strain>
    </source>
</reference>
<dbReference type="RefSeq" id="WP_344230564.1">
    <property type="nucleotide sequence ID" value="NZ_BAAARI010000035.1"/>
</dbReference>
<evidence type="ECO:0000313" key="8">
    <source>
        <dbReference type="EMBL" id="GAA2588139.1"/>
    </source>
</evidence>
<dbReference type="PANTHER" id="PTHR24286">
    <property type="entry name" value="CYTOCHROME P450 26"/>
    <property type="match status" value="1"/>
</dbReference>
<evidence type="ECO:0000256" key="3">
    <source>
        <dbReference type="ARBA" id="ARBA00022617"/>
    </source>
</evidence>
<keyword evidence="6" id="KW-0408">Iron</keyword>
<comment type="similarity">
    <text evidence="2">Belongs to the cytochrome P450 family.</text>
</comment>
<comment type="cofactor">
    <cofactor evidence="1">
        <name>heme</name>
        <dbReference type="ChEBI" id="CHEBI:30413"/>
    </cofactor>
</comment>
<keyword evidence="4" id="KW-0479">Metal-binding</keyword>
<evidence type="ECO:0000256" key="1">
    <source>
        <dbReference type="ARBA" id="ARBA00001971"/>
    </source>
</evidence>
<sequence length="406" mass="45182">MPEDRRSALPVLPVDRTLEFLVRGYAFGQHGFDAVGRDAFTTRLIGRRVIFARGSGWVRFFYEGDRFTRDRAMPRSVKHSLQDEGSVQTLTGGEHRNRKALFIDVLDASARLDLDCHVAEAWQKEWAAASGNRVSLLELAGRALTAGVCTWAGTPLSGRDLDRRASEFAGMIDGAGSFGPRNLRGRALRLRTEAWARQVLRDAPPETIAARVAGHRDTDGQSLDERTAAVEFLNLLRPTVAIARFIMFAALALHLHPEWRSRVAENEESRLAFAQEVRRTTPFFPVVGGTAARDVEWDGVRFRRGDWVILDLFATNRDPQLWPNPCTFAPTRFMSGEPHHNALVPQGGGFYEDGHRCPGEPATVDLLASAVGRLATAEYTVPGQDFRVDLRRFPAQPEDGFVLIPV</sequence>
<dbReference type="SUPFAM" id="SSF48264">
    <property type="entry name" value="Cytochrome P450"/>
    <property type="match status" value="1"/>
</dbReference>
<dbReference type="InterPro" id="IPR001128">
    <property type="entry name" value="Cyt_P450"/>
</dbReference>
<dbReference type="Pfam" id="PF00067">
    <property type="entry name" value="p450"/>
    <property type="match status" value="1"/>
</dbReference>
<dbReference type="PANTHER" id="PTHR24286:SF24">
    <property type="entry name" value="LANOSTEROL 14-ALPHA DEMETHYLASE"/>
    <property type="match status" value="1"/>
</dbReference>
<dbReference type="Gene3D" id="1.10.630.10">
    <property type="entry name" value="Cytochrome P450"/>
    <property type="match status" value="1"/>
</dbReference>